<organism evidence="2 3">
    <name type="scientific">Hericium alpestre</name>
    <dbReference type="NCBI Taxonomy" id="135208"/>
    <lineage>
        <taxon>Eukaryota</taxon>
        <taxon>Fungi</taxon>
        <taxon>Dikarya</taxon>
        <taxon>Basidiomycota</taxon>
        <taxon>Agaricomycotina</taxon>
        <taxon>Agaricomycetes</taxon>
        <taxon>Russulales</taxon>
        <taxon>Hericiaceae</taxon>
        <taxon>Hericium</taxon>
    </lineage>
</organism>
<evidence type="ECO:0000313" key="3">
    <source>
        <dbReference type="Proteomes" id="UP000298061"/>
    </source>
</evidence>
<protein>
    <submittedName>
        <fullName evidence="2">Uncharacterized protein</fullName>
    </submittedName>
</protein>
<accession>A0A4Y9ZUL8</accession>
<dbReference type="AlphaFoldDB" id="A0A4Y9ZUL8"/>
<evidence type="ECO:0000313" key="2">
    <source>
        <dbReference type="EMBL" id="TFY77188.1"/>
    </source>
</evidence>
<keyword evidence="1" id="KW-0812">Transmembrane</keyword>
<keyword evidence="3" id="KW-1185">Reference proteome</keyword>
<evidence type="ECO:0000256" key="1">
    <source>
        <dbReference type="SAM" id="Phobius"/>
    </source>
</evidence>
<sequence>MLDFMRKYLTESAAPVYRAWTDSYLHAWLAARGLARPACPPYTSYPPAEQAVDAPTPAVDYVRMHELELQLREEAQQEAFLESDMKVLRAFVVLMYTFLINWLFCLAFLVYDRLMRIKNSSV</sequence>
<name>A0A4Y9ZUL8_9AGAM</name>
<feature type="transmembrane region" description="Helical" evidence="1">
    <location>
        <begin position="90"/>
        <end position="111"/>
    </location>
</feature>
<keyword evidence="1" id="KW-1133">Transmembrane helix</keyword>
<proteinExistence type="predicted"/>
<reference evidence="2 3" key="1">
    <citation type="submission" date="2019-02" db="EMBL/GenBank/DDBJ databases">
        <title>Genome sequencing of the rare red list fungi Hericium alpestre (H. flagellum).</title>
        <authorList>
            <person name="Buettner E."/>
            <person name="Kellner H."/>
        </authorList>
    </citation>
    <scope>NUCLEOTIDE SEQUENCE [LARGE SCALE GENOMIC DNA]</scope>
    <source>
        <strain evidence="2 3">DSM 108284</strain>
    </source>
</reference>
<comment type="caution">
    <text evidence="2">The sequence shown here is derived from an EMBL/GenBank/DDBJ whole genome shotgun (WGS) entry which is preliminary data.</text>
</comment>
<dbReference type="Proteomes" id="UP000298061">
    <property type="component" value="Unassembled WGS sequence"/>
</dbReference>
<gene>
    <name evidence="2" type="ORF">EWM64_g6825</name>
</gene>
<dbReference type="EMBL" id="SFCI01000980">
    <property type="protein sequence ID" value="TFY77188.1"/>
    <property type="molecule type" value="Genomic_DNA"/>
</dbReference>
<keyword evidence="1" id="KW-0472">Membrane</keyword>